<evidence type="ECO:0000313" key="7">
    <source>
        <dbReference type="Proteomes" id="UP000005204"/>
    </source>
</evidence>
<dbReference type="Pfam" id="PF01715">
    <property type="entry name" value="IPPT"/>
    <property type="match status" value="2"/>
</dbReference>
<keyword evidence="4" id="KW-0067">ATP-binding</keyword>
<dbReference type="Proteomes" id="UP000005204">
    <property type="component" value="Unassembled WGS sequence"/>
</dbReference>
<evidence type="ECO:0000256" key="2">
    <source>
        <dbReference type="ARBA" id="ARBA00022679"/>
    </source>
</evidence>
<sequence length="502" mass="58178">MALRTVISSRIPMVIILGATGTGKTKLGVELAQKFATEIISADSMQGVWLVTAALIYKGLDIVTAKASPQEREMAPHHLLDILEPHQFFTVVDFRNRALKIIDSLIDQKKIPIIVGGTIYYIESIVYQILVESMDDTDALLWDKSRRKRDIDNTPNTAEKISKKTNDGCGGDNKMKVKGEQPKEDEEFIRITLSTDKEVKILDAEEETLKRQLQEDVDNEARFTNNEISEKLRLIDPAMANRLHPNNRRKILRSIEVWLKTGRRHSEILDEQKVCEGQLRKPDSTIILWLKCEQDVHDKRLDARVDSMLEAGLIEELLDFHERHNRHRIQDGSSPDYTKGVFQTLGFKEFHDYLMMSEDERNSEAGKKLLKTSIENMKMATRRYARRQNKMFRQRFLEHPRREVPLVYELDTTDVTKWDENVKNKAIKIIESFINSTDSDVLPIKQHLQSDKLHTDGNSFNFCEICNRIIIGDNVYAIHLKSVRHMKVLKKMRSQNKEQKQD</sequence>
<keyword evidence="3" id="KW-0547">Nucleotide-binding</keyword>
<dbReference type="HAMAP" id="MF_00185">
    <property type="entry name" value="IPP_trans"/>
    <property type="match status" value="1"/>
</dbReference>
<dbReference type="PANTHER" id="PTHR11088">
    <property type="entry name" value="TRNA DIMETHYLALLYLTRANSFERASE"/>
    <property type="match status" value="1"/>
</dbReference>
<dbReference type="InterPro" id="IPR027417">
    <property type="entry name" value="P-loop_NTPase"/>
</dbReference>
<dbReference type="SUPFAM" id="SSF57667">
    <property type="entry name" value="beta-beta-alpha zinc fingers"/>
    <property type="match status" value="1"/>
</dbReference>
<dbReference type="PANTHER" id="PTHR11088:SF89">
    <property type="entry name" value="TRNA DIMETHYLALLYLTRANSFERASE"/>
    <property type="match status" value="1"/>
</dbReference>
<dbReference type="GO" id="GO:0006400">
    <property type="term" value="P:tRNA modification"/>
    <property type="evidence" value="ECO:0007669"/>
    <property type="project" value="TreeGrafter"/>
</dbReference>
<dbReference type="Gene3D" id="1.10.20.140">
    <property type="match status" value="1"/>
</dbReference>
<dbReference type="InterPro" id="IPR036236">
    <property type="entry name" value="Znf_C2H2_sf"/>
</dbReference>
<dbReference type="SUPFAM" id="SSF52540">
    <property type="entry name" value="P-loop containing nucleoside triphosphate hydrolases"/>
    <property type="match status" value="1"/>
</dbReference>
<dbReference type="EnsemblMetazoa" id="XM_038013942.1">
    <property type="protein sequence ID" value="XP_037869870.1"/>
    <property type="gene ID" value="LOC101746847"/>
</dbReference>
<evidence type="ECO:0000256" key="4">
    <source>
        <dbReference type="ARBA" id="ARBA00022840"/>
    </source>
</evidence>
<dbReference type="Gene3D" id="3.40.50.300">
    <property type="entry name" value="P-loop containing nucleotide triphosphate hydrolases"/>
    <property type="match status" value="1"/>
</dbReference>
<keyword evidence="7" id="KW-1185">Reference proteome</keyword>
<protein>
    <recommendedName>
        <fullName evidence="8">tRNA dimethylallyltransferase</fullName>
    </recommendedName>
</protein>
<dbReference type="Pfam" id="PF01745">
    <property type="entry name" value="IPT"/>
    <property type="match status" value="1"/>
</dbReference>
<comment type="similarity">
    <text evidence="1">Belongs to the IPP transferase family.</text>
</comment>
<reference evidence="7" key="1">
    <citation type="journal article" date="2008" name="Insect Biochem. Mol. Biol.">
        <title>The genome of a lepidopteran model insect, the silkworm Bombyx mori.</title>
        <authorList>
            <consortium name="International Silkworm Genome Consortium"/>
        </authorList>
    </citation>
    <scope>NUCLEOTIDE SEQUENCE [LARGE SCALE GENOMIC DNA]</scope>
    <source>
        <strain evidence="7">p50T</strain>
    </source>
</reference>
<evidence type="ECO:0008006" key="8">
    <source>
        <dbReference type="Google" id="ProtNLM"/>
    </source>
</evidence>
<name>A0A8R2QVC1_BOMMO</name>
<evidence type="ECO:0000256" key="1">
    <source>
        <dbReference type="ARBA" id="ARBA00005842"/>
    </source>
</evidence>
<evidence type="ECO:0000256" key="3">
    <source>
        <dbReference type="ARBA" id="ARBA00022741"/>
    </source>
</evidence>
<organism evidence="6 7">
    <name type="scientific">Bombyx mori</name>
    <name type="common">Silk moth</name>
    <dbReference type="NCBI Taxonomy" id="7091"/>
    <lineage>
        <taxon>Eukaryota</taxon>
        <taxon>Metazoa</taxon>
        <taxon>Ecdysozoa</taxon>
        <taxon>Arthropoda</taxon>
        <taxon>Hexapoda</taxon>
        <taxon>Insecta</taxon>
        <taxon>Pterygota</taxon>
        <taxon>Neoptera</taxon>
        <taxon>Endopterygota</taxon>
        <taxon>Lepidoptera</taxon>
        <taxon>Glossata</taxon>
        <taxon>Ditrysia</taxon>
        <taxon>Bombycoidea</taxon>
        <taxon>Bombycidae</taxon>
        <taxon>Bombycinae</taxon>
        <taxon>Bombyx</taxon>
    </lineage>
</organism>
<keyword evidence="2" id="KW-0808">Transferase</keyword>
<dbReference type="GO" id="GO:0005739">
    <property type="term" value="C:mitochondrion"/>
    <property type="evidence" value="ECO:0007669"/>
    <property type="project" value="TreeGrafter"/>
</dbReference>
<evidence type="ECO:0000256" key="5">
    <source>
        <dbReference type="SAM" id="MobiDB-lite"/>
    </source>
</evidence>
<accession>A0A8R2QVC1</accession>
<dbReference type="InterPro" id="IPR018022">
    <property type="entry name" value="IPT"/>
</dbReference>
<dbReference type="GO" id="GO:0052381">
    <property type="term" value="F:tRNA dimethylallyltransferase activity"/>
    <property type="evidence" value="ECO:0007669"/>
    <property type="project" value="InterPro"/>
</dbReference>
<dbReference type="AlphaFoldDB" id="A0A8R2QVC1"/>
<dbReference type="InterPro" id="IPR039657">
    <property type="entry name" value="Dimethylallyltransferase"/>
</dbReference>
<feature type="region of interest" description="Disordered" evidence="5">
    <location>
        <begin position="151"/>
        <end position="181"/>
    </location>
</feature>
<proteinExistence type="inferred from homology"/>
<reference evidence="6" key="2">
    <citation type="submission" date="2022-06" db="UniProtKB">
        <authorList>
            <consortium name="EnsemblMetazoa"/>
        </authorList>
    </citation>
    <scope>IDENTIFICATION</scope>
    <source>
        <strain evidence="6">p50T (Dazao)</strain>
    </source>
</reference>
<evidence type="ECO:0000313" key="6">
    <source>
        <dbReference type="EnsemblMetazoa" id="XP_037869870.1"/>
    </source>
</evidence>
<dbReference type="GO" id="GO:0005524">
    <property type="term" value="F:ATP binding"/>
    <property type="evidence" value="ECO:0007669"/>
    <property type="project" value="UniProtKB-KW"/>
</dbReference>